<accession>A0A6C0KY07</accession>
<keyword evidence="1" id="KW-0472">Membrane</keyword>
<protein>
    <recommendedName>
        <fullName evidence="3">CPW-WPC domain-containing protein</fullName>
    </recommendedName>
</protein>
<evidence type="ECO:0000256" key="1">
    <source>
        <dbReference type="SAM" id="Phobius"/>
    </source>
</evidence>
<evidence type="ECO:0000313" key="2">
    <source>
        <dbReference type="EMBL" id="QHU22862.1"/>
    </source>
</evidence>
<keyword evidence="1" id="KW-1133">Transmembrane helix</keyword>
<proteinExistence type="predicted"/>
<keyword evidence="1" id="KW-0812">Transmembrane</keyword>
<reference evidence="2" key="1">
    <citation type="journal article" date="2020" name="Nature">
        <title>Giant virus diversity and host interactions through global metagenomics.</title>
        <authorList>
            <person name="Schulz F."/>
            <person name="Roux S."/>
            <person name="Paez-Espino D."/>
            <person name="Jungbluth S."/>
            <person name="Walsh D.A."/>
            <person name="Denef V.J."/>
            <person name="McMahon K.D."/>
            <person name="Konstantinidis K.T."/>
            <person name="Eloe-Fadrosh E.A."/>
            <person name="Kyrpides N.C."/>
            <person name="Woyke T."/>
        </authorList>
    </citation>
    <scope>NUCLEOTIDE SEQUENCE</scope>
    <source>
        <strain evidence="2">GVMAG-S-ERX555907-63</strain>
    </source>
</reference>
<sequence>MQGGLITFAIVGIFVIFLIFSFYYKSVVDGNKEIEWPPFISKCPEYWELNDDGTECVNKNNINGIDGSSGVPVFNGSNAQDLKDLGTFNSWDGITNN</sequence>
<dbReference type="AlphaFoldDB" id="A0A6C0KY07"/>
<dbReference type="EMBL" id="MN741019">
    <property type="protein sequence ID" value="QHU22862.1"/>
    <property type="molecule type" value="Genomic_DNA"/>
</dbReference>
<evidence type="ECO:0008006" key="3">
    <source>
        <dbReference type="Google" id="ProtNLM"/>
    </source>
</evidence>
<name>A0A6C0KY07_9ZZZZ</name>
<organism evidence="2">
    <name type="scientific">viral metagenome</name>
    <dbReference type="NCBI Taxonomy" id="1070528"/>
    <lineage>
        <taxon>unclassified sequences</taxon>
        <taxon>metagenomes</taxon>
        <taxon>organismal metagenomes</taxon>
    </lineage>
</organism>
<feature type="transmembrane region" description="Helical" evidence="1">
    <location>
        <begin position="6"/>
        <end position="24"/>
    </location>
</feature>